<dbReference type="GO" id="GO:0045944">
    <property type="term" value="P:positive regulation of transcription by RNA polymerase II"/>
    <property type="evidence" value="ECO:0007669"/>
    <property type="project" value="TreeGrafter"/>
</dbReference>
<comment type="similarity">
    <text evidence="1">Belongs to the Mediator complex subunit 25 family.</text>
</comment>
<feature type="domain" description="Mediator of RNA polymerase II transcription subunit 25 von Willebrand factor type A" evidence="3">
    <location>
        <begin position="9"/>
        <end position="196"/>
    </location>
</feature>
<keyword evidence="5" id="KW-1185">Reference proteome</keyword>
<evidence type="ECO:0000313" key="4">
    <source>
        <dbReference type="EMBL" id="RZC03863.1"/>
    </source>
</evidence>
<sequence>MTTNKWLNIVVDGNSALGPYWPKIVSDYLEKIVRSFFGNSRGEGVNSSCEVALIMYNFNPRFGSKVQHINWTKNVEQFLGVLPNLPFNGDNLNQHTIVEGLAQALVMFPKDSMTKSEYLKGERHCILVATGDPVAKSMLVNLPLLHKGIFISGQFKTLDATFINVAKIFVPLRVSLSIITPNPHPLFISIFSLVRGNGLIEGTDLITDHGKGQLTVLLSRNFKEAQCIHSRTTLEEDPLTRLLEQEQPMPLDEILGQVFRSSTSTSREGSLPQNAWSTEVGASSFGFPNTLGNSLNQFQPPSFPILYPYDNVSDGVGPSASAGSSVDVRASAAALVAVGAASSGAIADAGVVACANVGASPYYGSYHQQFPSHHRFEMSEINPIGTSSTGANPWGSPVPMMPEYNEAFLWPEPPTNFEDYVQAWETLRRLTSSITLTYQWPSRLEIVLFLPKTAVSYTTRSESISKTWKKVQRAAIR</sequence>
<dbReference type="Proteomes" id="UP000289340">
    <property type="component" value="Chromosome 7"/>
</dbReference>
<evidence type="ECO:0000256" key="2">
    <source>
        <dbReference type="ARBA" id="ARBA00019694"/>
    </source>
</evidence>
<dbReference type="PANTHER" id="PTHR12433">
    <property type="entry name" value="MEDIATOR OF RNA POLYMERASE II TRANSCRIPTION SUBUNIT 25"/>
    <property type="match status" value="1"/>
</dbReference>
<dbReference type="GO" id="GO:0005667">
    <property type="term" value="C:transcription regulator complex"/>
    <property type="evidence" value="ECO:0007669"/>
    <property type="project" value="TreeGrafter"/>
</dbReference>
<dbReference type="Pfam" id="PF11265">
    <property type="entry name" value="Med25_VWA"/>
    <property type="match status" value="1"/>
</dbReference>
<evidence type="ECO:0000256" key="1">
    <source>
        <dbReference type="ARBA" id="ARBA00009102"/>
    </source>
</evidence>
<proteinExistence type="inferred from homology"/>
<dbReference type="GO" id="GO:0016592">
    <property type="term" value="C:mediator complex"/>
    <property type="evidence" value="ECO:0007669"/>
    <property type="project" value="TreeGrafter"/>
</dbReference>
<gene>
    <name evidence="4" type="ORF">D0Y65_018492</name>
</gene>
<accession>A0A445JZB0</accession>
<dbReference type="InterPro" id="IPR021419">
    <property type="entry name" value="Mediator_Med25_VWA"/>
</dbReference>
<name>A0A445JZB0_GLYSO</name>
<dbReference type="PANTHER" id="PTHR12433:SF12">
    <property type="entry name" value="MEDIATOR OF RNA POLYMERASE II TRANSCRIPTION SUBUNIT 25"/>
    <property type="match status" value="1"/>
</dbReference>
<evidence type="ECO:0000313" key="5">
    <source>
        <dbReference type="Proteomes" id="UP000289340"/>
    </source>
</evidence>
<reference evidence="4 5" key="1">
    <citation type="submission" date="2018-09" db="EMBL/GenBank/DDBJ databases">
        <title>A high-quality reference genome of wild soybean provides a powerful tool to mine soybean genomes.</title>
        <authorList>
            <person name="Xie M."/>
            <person name="Chung C.Y.L."/>
            <person name="Li M.-W."/>
            <person name="Wong F.-L."/>
            <person name="Chan T.-F."/>
            <person name="Lam H.-M."/>
        </authorList>
    </citation>
    <scope>NUCLEOTIDE SEQUENCE [LARGE SCALE GENOMIC DNA]</scope>
    <source>
        <strain evidence="5">cv. W05</strain>
        <tissue evidence="4">Hypocotyl of etiolated seedlings</tissue>
    </source>
</reference>
<organism evidence="4 5">
    <name type="scientific">Glycine soja</name>
    <name type="common">Wild soybean</name>
    <dbReference type="NCBI Taxonomy" id="3848"/>
    <lineage>
        <taxon>Eukaryota</taxon>
        <taxon>Viridiplantae</taxon>
        <taxon>Streptophyta</taxon>
        <taxon>Embryophyta</taxon>
        <taxon>Tracheophyta</taxon>
        <taxon>Spermatophyta</taxon>
        <taxon>Magnoliopsida</taxon>
        <taxon>eudicotyledons</taxon>
        <taxon>Gunneridae</taxon>
        <taxon>Pentapetalae</taxon>
        <taxon>rosids</taxon>
        <taxon>fabids</taxon>
        <taxon>Fabales</taxon>
        <taxon>Fabaceae</taxon>
        <taxon>Papilionoideae</taxon>
        <taxon>50 kb inversion clade</taxon>
        <taxon>NPAAA clade</taxon>
        <taxon>indigoferoid/millettioid clade</taxon>
        <taxon>Phaseoleae</taxon>
        <taxon>Glycine</taxon>
        <taxon>Glycine subgen. Soja</taxon>
    </lineage>
</organism>
<evidence type="ECO:0000259" key="3">
    <source>
        <dbReference type="Pfam" id="PF11265"/>
    </source>
</evidence>
<comment type="caution">
    <text evidence="4">The sequence shown here is derived from an EMBL/GenBank/DDBJ whole genome shotgun (WGS) entry which is preliminary data.</text>
</comment>
<dbReference type="AlphaFoldDB" id="A0A445JZB0"/>
<dbReference type="EMBL" id="QZWG01000007">
    <property type="protein sequence ID" value="RZC03863.1"/>
    <property type="molecule type" value="Genomic_DNA"/>
</dbReference>
<protein>
    <recommendedName>
        <fullName evidence="2">Mediator of RNA polymerase II transcription subunit 25</fullName>
    </recommendedName>
</protein>